<gene>
    <name evidence="2" type="ORF">D7044_12860</name>
</gene>
<name>A0A3A9Y568_9ACTN</name>
<dbReference type="GO" id="GO:0031177">
    <property type="term" value="F:phosphopantetheine binding"/>
    <property type="evidence" value="ECO:0007669"/>
    <property type="project" value="TreeGrafter"/>
</dbReference>
<dbReference type="EMBL" id="RAZT01000006">
    <property type="protein sequence ID" value="RKN32162.1"/>
    <property type="molecule type" value="Genomic_DNA"/>
</dbReference>
<dbReference type="SUPFAM" id="SSF52777">
    <property type="entry name" value="CoA-dependent acyltransferases"/>
    <property type="match status" value="2"/>
</dbReference>
<evidence type="ECO:0000313" key="3">
    <source>
        <dbReference type="Proteomes" id="UP000275865"/>
    </source>
</evidence>
<sequence>MATSAHMLEDFMRIQGVYPLTMGQLSMWSALAVRPPEQLWESNLEATWPIPAGVTEARVRDSLRVLAARHESLRTVYRPADDPGDLRQVVLADPLVRFTPASLREPFDLTAQPAWRAWIHTPDEGPARVRLLIHHIAADGAALRILESDLHALLRGEPLGAAPAPRELAERQRGTAFRKRLTAAGEYRRQTLAAAPRAAASRGPLLRALLHTGVPYDAARRAAQHLQVTLPNLLLAVYTQALAATTGTAEQLLWQLAANRLDPSVRRLVSSMTQWVPTVASCDPDGPLGPPARQVNVAAVQAMRHGVFDPFAVTPQDFDHGSYFTFIPAPDDADPTPTEVTPARLEWLAPRAHSGASFYLVAKAYPTVQLTLRVMRHGYGRADAERFLTAMTDLLHRAVEEAR</sequence>
<dbReference type="Gene3D" id="3.30.559.10">
    <property type="entry name" value="Chloramphenicol acetyltransferase-like domain"/>
    <property type="match status" value="1"/>
</dbReference>
<comment type="caution">
    <text evidence="2">The sequence shown here is derived from an EMBL/GenBank/DDBJ whole genome shotgun (WGS) entry which is preliminary data.</text>
</comment>
<dbReference type="AlphaFoldDB" id="A0A3A9Y568"/>
<evidence type="ECO:0000313" key="2">
    <source>
        <dbReference type="EMBL" id="RKN32162.1"/>
    </source>
</evidence>
<dbReference type="GO" id="GO:0044550">
    <property type="term" value="P:secondary metabolite biosynthetic process"/>
    <property type="evidence" value="ECO:0007669"/>
    <property type="project" value="TreeGrafter"/>
</dbReference>
<protein>
    <recommendedName>
        <fullName evidence="1">Condensation domain-containing protein</fullName>
    </recommendedName>
</protein>
<proteinExistence type="predicted"/>
<feature type="domain" description="Condensation" evidence="1">
    <location>
        <begin position="15"/>
        <end position="399"/>
    </location>
</feature>
<dbReference type="InterPro" id="IPR023213">
    <property type="entry name" value="CAT-like_dom_sf"/>
</dbReference>
<dbReference type="GO" id="GO:0003824">
    <property type="term" value="F:catalytic activity"/>
    <property type="evidence" value="ECO:0007669"/>
    <property type="project" value="InterPro"/>
</dbReference>
<evidence type="ECO:0000259" key="1">
    <source>
        <dbReference type="Pfam" id="PF00668"/>
    </source>
</evidence>
<dbReference type="GO" id="GO:0005737">
    <property type="term" value="C:cytoplasm"/>
    <property type="evidence" value="ECO:0007669"/>
    <property type="project" value="TreeGrafter"/>
</dbReference>
<dbReference type="RefSeq" id="WP_120688970.1">
    <property type="nucleotide sequence ID" value="NZ_RAZT01000006.1"/>
</dbReference>
<dbReference type="Proteomes" id="UP000275865">
    <property type="component" value="Unassembled WGS sequence"/>
</dbReference>
<reference evidence="2 3" key="1">
    <citation type="submission" date="2018-09" db="EMBL/GenBank/DDBJ databases">
        <title>Micromonospora sp. nov. MS1-9, isolated from a root of Musa sp.</title>
        <authorList>
            <person name="Kuncharoen N."/>
            <person name="Kudo T."/>
            <person name="Ohkuma M."/>
            <person name="Yuki M."/>
            <person name="Tanasupawat S."/>
        </authorList>
    </citation>
    <scope>NUCLEOTIDE SEQUENCE [LARGE SCALE GENOMIC DNA]</scope>
    <source>
        <strain evidence="2 3">MS1-9</strain>
    </source>
</reference>
<dbReference type="InterPro" id="IPR001242">
    <property type="entry name" value="Condensation_dom"/>
</dbReference>
<organism evidence="2 3">
    <name type="scientific">Micromonospora musae</name>
    <dbReference type="NCBI Taxonomy" id="1894970"/>
    <lineage>
        <taxon>Bacteria</taxon>
        <taxon>Bacillati</taxon>
        <taxon>Actinomycetota</taxon>
        <taxon>Actinomycetes</taxon>
        <taxon>Micromonosporales</taxon>
        <taxon>Micromonosporaceae</taxon>
        <taxon>Micromonospora</taxon>
    </lineage>
</organism>
<dbReference type="Gene3D" id="3.30.559.30">
    <property type="entry name" value="Nonribosomal peptide synthetase, condensation domain"/>
    <property type="match status" value="1"/>
</dbReference>
<dbReference type="Pfam" id="PF00668">
    <property type="entry name" value="Condensation"/>
    <property type="match status" value="1"/>
</dbReference>
<dbReference type="GO" id="GO:0008610">
    <property type="term" value="P:lipid biosynthetic process"/>
    <property type="evidence" value="ECO:0007669"/>
    <property type="project" value="UniProtKB-ARBA"/>
</dbReference>
<dbReference type="PANTHER" id="PTHR45527">
    <property type="entry name" value="NONRIBOSOMAL PEPTIDE SYNTHETASE"/>
    <property type="match status" value="1"/>
</dbReference>
<accession>A0A3A9Y568</accession>
<dbReference type="GO" id="GO:0043041">
    <property type="term" value="P:amino acid activation for nonribosomal peptide biosynthetic process"/>
    <property type="evidence" value="ECO:0007669"/>
    <property type="project" value="TreeGrafter"/>
</dbReference>
<dbReference type="PANTHER" id="PTHR45527:SF1">
    <property type="entry name" value="FATTY ACID SYNTHASE"/>
    <property type="match status" value="1"/>
</dbReference>